<gene>
    <name evidence="2" type="primary">7</name>
</gene>
<evidence type="ECO:0000313" key="3">
    <source>
        <dbReference type="Proteomes" id="UP001243276"/>
    </source>
</evidence>
<name>A0AAF0GHY3_9CAUD</name>
<dbReference type="Proteomes" id="UP001243276">
    <property type="component" value="Segment"/>
</dbReference>
<keyword evidence="1" id="KW-0472">Membrane</keyword>
<evidence type="ECO:0000256" key="1">
    <source>
        <dbReference type="SAM" id="Phobius"/>
    </source>
</evidence>
<dbReference type="RefSeq" id="YP_010842797.1">
    <property type="nucleotide sequence ID" value="NC_079146.1"/>
</dbReference>
<keyword evidence="3" id="KW-1185">Reference proteome</keyword>
<organism evidence="2 3">
    <name type="scientific">Gordonia phage Commandaria</name>
    <dbReference type="NCBI Taxonomy" id="3038364"/>
    <lineage>
        <taxon>Viruses</taxon>
        <taxon>Duplodnaviria</taxon>
        <taxon>Heunggongvirae</taxon>
        <taxon>Uroviricota</taxon>
        <taxon>Caudoviricetes</taxon>
        <taxon>Zierdtviridae</taxon>
        <taxon>Emilbogenvirinae</taxon>
        <taxon>Commandariavirus</taxon>
        <taxon>Commandariavirus commandaria</taxon>
    </lineage>
</organism>
<feature type="transmembrane region" description="Helical" evidence="1">
    <location>
        <begin position="33"/>
        <end position="53"/>
    </location>
</feature>
<evidence type="ECO:0000313" key="2">
    <source>
        <dbReference type="EMBL" id="WGH20790.1"/>
    </source>
</evidence>
<reference evidence="2" key="1">
    <citation type="submission" date="2023-03" db="EMBL/GenBank/DDBJ databases">
        <authorList>
            <person name="Adamson A.J."/>
            <person name="Baker B.A."/>
            <person name="Galadyk N."/>
            <person name="Joshi D.H."/>
            <person name="Kistler H.E."/>
            <person name="Roberts S.M."/>
            <person name="Saint K.A."/>
            <person name="Sunnen C.N."/>
            <person name="Garlena R.A."/>
            <person name="Russell D.A."/>
            <person name="Pope W.H."/>
            <person name="Jacobs-Sera D."/>
            <person name="Hatfull G.F."/>
        </authorList>
    </citation>
    <scope>NUCLEOTIDE SEQUENCE</scope>
</reference>
<dbReference type="KEGG" id="vg:80560560"/>
<sequence>MTELAVRFLSLLGPISAFVALLRIFDRAPLGQWLPILIFAIVVNAATVAVALYQSRSEDPLLLVDTDEDEDRE</sequence>
<proteinExistence type="predicted"/>
<accession>A0AAF0GHY3</accession>
<dbReference type="EMBL" id="OQ709208">
    <property type="protein sequence ID" value="WGH20790.1"/>
    <property type="molecule type" value="Genomic_DNA"/>
</dbReference>
<dbReference type="GeneID" id="80560560"/>
<keyword evidence="1" id="KW-1133">Transmembrane helix</keyword>
<protein>
    <submittedName>
        <fullName evidence="2">Uncharacterized protein</fullName>
    </submittedName>
</protein>
<keyword evidence="1" id="KW-0812">Transmembrane</keyword>